<dbReference type="PANTHER" id="PTHR42887">
    <property type="entry name" value="OS12G0638800 PROTEIN"/>
    <property type="match status" value="1"/>
</dbReference>
<dbReference type="SUPFAM" id="SSF160996">
    <property type="entry name" value="HI0933 insert domain-like"/>
    <property type="match status" value="1"/>
</dbReference>
<dbReference type="SUPFAM" id="SSF51905">
    <property type="entry name" value="FAD/NAD(P)-binding domain"/>
    <property type="match status" value="1"/>
</dbReference>
<dbReference type="InterPro" id="IPR057661">
    <property type="entry name" value="RsdA/BaiN/AoA(So)_Rossmann"/>
</dbReference>
<dbReference type="Proteomes" id="UP000823918">
    <property type="component" value="Unassembled WGS sequence"/>
</dbReference>
<dbReference type="Gene3D" id="3.50.50.60">
    <property type="entry name" value="FAD/NAD(P)-binding domain"/>
    <property type="match status" value="1"/>
</dbReference>
<proteinExistence type="predicted"/>
<evidence type="ECO:0000256" key="2">
    <source>
        <dbReference type="ARBA" id="ARBA00022630"/>
    </source>
</evidence>
<accession>A0A9D2TK27</accession>
<feature type="domain" description="RsdA/BaiN/AoA(So)-like Rossmann fold-like" evidence="4">
    <location>
        <begin position="3"/>
        <end position="404"/>
    </location>
</feature>
<keyword evidence="2" id="KW-0285">Flavoprotein</keyword>
<dbReference type="InterPro" id="IPR036188">
    <property type="entry name" value="FAD/NAD-bd_sf"/>
</dbReference>
<organism evidence="6 7">
    <name type="scientific">Candidatus Ruthenibacterium merdavium</name>
    <dbReference type="NCBI Taxonomy" id="2838752"/>
    <lineage>
        <taxon>Bacteria</taxon>
        <taxon>Bacillati</taxon>
        <taxon>Bacillota</taxon>
        <taxon>Clostridia</taxon>
        <taxon>Eubacteriales</taxon>
        <taxon>Oscillospiraceae</taxon>
        <taxon>Ruthenibacterium</taxon>
    </lineage>
</organism>
<sequence length="409" mass="44739">MAKIIIVGAGAAGLFAAGAAVRRGHQVTVIEHMPSPGRKLLITGKGRCNLTNNCAPDEFLKHVRRNPRFLYSALNGCPPERVMRLFEQELGVPLKTERGRRVFPVSDRAQDILSALLDWAGPCELITDMSVEELYLQDGRCGGVKLRGGKVCKADAVLVATGGVSYPVTGSTGDGYRLAKQAGHTIVEPEPSLVSLVERGNVAKRMMGLSLRNVSLTLWEGKKVRFTEMGEMLFTHFGVSGPLVLSASAHIRDLKKYDYRLTIDLKPGLTPQQLEKRVKEDFALLSNRETAHCLSKLLPASMQPVMLDLCGMDVHKKVNQITREERRRLLELMKAFPIELKDKGDLAHAVVTSGGVSVKEVDPKTMQSKVCPGLYFAGEVLDVDAYTGGYNLGIAFATAWAAAAHWCEE</sequence>
<evidence type="ECO:0000259" key="4">
    <source>
        <dbReference type="Pfam" id="PF03486"/>
    </source>
</evidence>
<dbReference type="Pfam" id="PF03486">
    <property type="entry name" value="HI0933_like"/>
    <property type="match status" value="1"/>
</dbReference>
<evidence type="ECO:0000313" key="7">
    <source>
        <dbReference type="Proteomes" id="UP000823918"/>
    </source>
</evidence>
<evidence type="ECO:0000256" key="3">
    <source>
        <dbReference type="ARBA" id="ARBA00022827"/>
    </source>
</evidence>
<reference evidence="6" key="1">
    <citation type="journal article" date="2021" name="PeerJ">
        <title>Extensive microbial diversity within the chicken gut microbiome revealed by metagenomics and culture.</title>
        <authorList>
            <person name="Gilroy R."/>
            <person name="Ravi A."/>
            <person name="Getino M."/>
            <person name="Pursley I."/>
            <person name="Horton D.L."/>
            <person name="Alikhan N.F."/>
            <person name="Baker D."/>
            <person name="Gharbi K."/>
            <person name="Hall N."/>
            <person name="Watson M."/>
            <person name="Adriaenssens E.M."/>
            <person name="Foster-Nyarko E."/>
            <person name="Jarju S."/>
            <person name="Secka A."/>
            <person name="Antonio M."/>
            <person name="Oren A."/>
            <person name="Chaudhuri R.R."/>
            <person name="La Ragione R."/>
            <person name="Hildebrand F."/>
            <person name="Pallen M.J."/>
        </authorList>
    </citation>
    <scope>NUCLEOTIDE SEQUENCE</scope>
    <source>
        <strain evidence="6">5933</strain>
    </source>
</reference>
<comment type="cofactor">
    <cofactor evidence="1">
        <name>FAD</name>
        <dbReference type="ChEBI" id="CHEBI:57692"/>
    </cofactor>
</comment>
<dbReference type="EMBL" id="DWWA01000020">
    <property type="protein sequence ID" value="HJC71981.1"/>
    <property type="molecule type" value="Genomic_DNA"/>
</dbReference>
<dbReference type="AlphaFoldDB" id="A0A9D2TK27"/>
<name>A0A9D2TK27_9FIRM</name>
<dbReference type="Gene3D" id="1.10.8.260">
    <property type="entry name" value="HI0933 insert domain-like"/>
    <property type="match status" value="1"/>
</dbReference>
<dbReference type="InterPro" id="IPR023166">
    <property type="entry name" value="BaiN-like_dom_sf"/>
</dbReference>
<dbReference type="PRINTS" id="PR00368">
    <property type="entry name" value="FADPNR"/>
</dbReference>
<keyword evidence="3" id="KW-0274">FAD</keyword>
<evidence type="ECO:0000313" key="6">
    <source>
        <dbReference type="EMBL" id="HJC71981.1"/>
    </source>
</evidence>
<gene>
    <name evidence="6" type="ORF">H9698_04200</name>
</gene>
<dbReference type="InterPro" id="IPR004792">
    <property type="entry name" value="BaiN-like"/>
</dbReference>
<evidence type="ECO:0000256" key="1">
    <source>
        <dbReference type="ARBA" id="ARBA00001974"/>
    </source>
</evidence>
<dbReference type="Pfam" id="PF22780">
    <property type="entry name" value="HI0933_like_1st"/>
    <property type="match status" value="1"/>
</dbReference>
<evidence type="ECO:0000259" key="5">
    <source>
        <dbReference type="Pfam" id="PF22780"/>
    </source>
</evidence>
<dbReference type="InterPro" id="IPR055178">
    <property type="entry name" value="RsdA/BaiN/AoA(So)-like_dom"/>
</dbReference>
<comment type="caution">
    <text evidence="6">The sequence shown here is derived from an EMBL/GenBank/DDBJ whole genome shotgun (WGS) entry which is preliminary data.</text>
</comment>
<dbReference type="PANTHER" id="PTHR42887:SF2">
    <property type="entry name" value="OS12G0638800 PROTEIN"/>
    <property type="match status" value="1"/>
</dbReference>
<dbReference type="Gene3D" id="2.40.30.10">
    <property type="entry name" value="Translation factors"/>
    <property type="match status" value="1"/>
</dbReference>
<dbReference type="NCBIfam" id="TIGR00275">
    <property type="entry name" value="aminoacetone oxidase family FAD-binding enzyme"/>
    <property type="match status" value="1"/>
</dbReference>
<feature type="domain" description="RsdA/BaiN/AoA(So)-like insert" evidence="5">
    <location>
        <begin position="191"/>
        <end position="351"/>
    </location>
</feature>
<protein>
    <submittedName>
        <fullName evidence="6">NAD(P)/FAD-dependent oxidoreductase</fullName>
    </submittedName>
</protein>
<reference evidence="6" key="2">
    <citation type="submission" date="2021-04" db="EMBL/GenBank/DDBJ databases">
        <authorList>
            <person name="Gilroy R."/>
        </authorList>
    </citation>
    <scope>NUCLEOTIDE SEQUENCE</scope>
    <source>
        <strain evidence="6">5933</strain>
    </source>
</reference>